<dbReference type="InterPro" id="IPR012337">
    <property type="entry name" value="RNaseH-like_sf"/>
</dbReference>
<organism evidence="9 10">
    <name type="scientific">Extremus antarcticus</name>
    <dbReference type="NCBI Taxonomy" id="702011"/>
    <lineage>
        <taxon>Eukaryota</taxon>
        <taxon>Fungi</taxon>
        <taxon>Dikarya</taxon>
        <taxon>Ascomycota</taxon>
        <taxon>Pezizomycotina</taxon>
        <taxon>Dothideomycetes</taxon>
        <taxon>Dothideomycetidae</taxon>
        <taxon>Mycosphaerellales</taxon>
        <taxon>Extremaceae</taxon>
        <taxon>Extremus</taxon>
    </lineage>
</organism>
<dbReference type="CDD" id="cd12452">
    <property type="entry name" value="RRM_ARP_like"/>
    <property type="match status" value="1"/>
</dbReference>
<dbReference type="Pfam" id="PF00076">
    <property type="entry name" value="RRM_1"/>
    <property type="match status" value="1"/>
</dbReference>
<dbReference type="SUPFAM" id="SSF53098">
    <property type="entry name" value="Ribonuclease H-like"/>
    <property type="match status" value="1"/>
</dbReference>
<dbReference type="GO" id="GO:0003729">
    <property type="term" value="F:mRNA binding"/>
    <property type="evidence" value="ECO:0007669"/>
    <property type="project" value="TreeGrafter"/>
</dbReference>
<evidence type="ECO:0000256" key="2">
    <source>
        <dbReference type="ARBA" id="ARBA00022771"/>
    </source>
</evidence>
<dbReference type="GO" id="GO:0000175">
    <property type="term" value="F:3'-5'-RNA exonuclease activity"/>
    <property type="evidence" value="ECO:0007669"/>
    <property type="project" value="InterPro"/>
</dbReference>
<evidence type="ECO:0000256" key="4">
    <source>
        <dbReference type="PROSITE-ProRule" id="PRU00176"/>
    </source>
</evidence>
<feature type="domain" description="RanBP2-type" evidence="8">
    <location>
        <begin position="400"/>
        <end position="429"/>
    </location>
</feature>
<dbReference type="PANTHER" id="PTHR23111:SF40">
    <property type="entry name" value="RNA-BINDING PROTEIN INVOLVED IN HETEROCHROMATIN ASSEMBLY-RELATED"/>
    <property type="match status" value="1"/>
</dbReference>
<feature type="compositionally biased region" description="Gly residues" evidence="6">
    <location>
        <begin position="692"/>
        <end position="707"/>
    </location>
</feature>
<dbReference type="GO" id="GO:0008270">
    <property type="term" value="F:zinc ion binding"/>
    <property type="evidence" value="ECO:0007669"/>
    <property type="project" value="UniProtKB-KW"/>
</dbReference>
<dbReference type="SUPFAM" id="SSF54928">
    <property type="entry name" value="RNA-binding domain, RBD"/>
    <property type="match status" value="1"/>
</dbReference>
<dbReference type="InterPro" id="IPR035979">
    <property type="entry name" value="RBD_domain_sf"/>
</dbReference>
<dbReference type="InterPro" id="IPR001876">
    <property type="entry name" value="Znf_RanBP2"/>
</dbReference>
<evidence type="ECO:0000313" key="9">
    <source>
        <dbReference type="EMBL" id="KAK3051085.1"/>
    </source>
</evidence>
<dbReference type="Pfam" id="PF00641">
    <property type="entry name" value="Zn_ribbon_RanBP"/>
    <property type="match status" value="2"/>
</dbReference>
<evidence type="ECO:0000259" key="8">
    <source>
        <dbReference type="PROSITE" id="PS50199"/>
    </source>
</evidence>
<dbReference type="CDD" id="cd06133">
    <property type="entry name" value="ERI-1_3'hExo_like"/>
    <property type="match status" value="1"/>
</dbReference>
<accession>A0AAJ0DBV3</accession>
<evidence type="ECO:0000256" key="3">
    <source>
        <dbReference type="ARBA" id="ARBA00022833"/>
    </source>
</evidence>
<dbReference type="SUPFAM" id="SSF90209">
    <property type="entry name" value="Ran binding protein zinc finger-like"/>
    <property type="match status" value="2"/>
</dbReference>
<feature type="region of interest" description="Disordered" evidence="6">
    <location>
        <begin position="1"/>
        <end position="32"/>
    </location>
</feature>
<dbReference type="AlphaFoldDB" id="A0AAJ0DBV3"/>
<dbReference type="InterPro" id="IPR047201">
    <property type="entry name" value="ERI-1_3'hExo-like"/>
</dbReference>
<evidence type="ECO:0000256" key="1">
    <source>
        <dbReference type="ARBA" id="ARBA00022723"/>
    </source>
</evidence>
<dbReference type="PROSITE" id="PS50102">
    <property type="entry name" value="RRM"/>
    <property type="match status" value="1"/>
</dbReference>
<evidence type="ECO:0000256" key="5">
    <source>
        <dbReference type="PROSITE-ProRule" id="PRU00322"/>
    </source>
</evidence>
<dbReference type="PANTHER" id="PTHR23111">
    <property type="entry name" value="ZINC FINGER PROTEIN"/>
    <property type="match status" value="1"/>
</dbReference>
<dbReference type="InterPro" id="IPR012677">
    <property type="entry name" value="Nucleotide-bd_a/b_plait_sf"/>
</dbReference>
<dbReference type="InterPro" id="IPR036397">
    <property type="entry name" value="RNaseH_sf"/>
</dbReference>
<keyword evidence="2 5" id="KW-0863">Zinc-finger</keyword>
<comment type="caution">
    <text evidence="9">The sequence shown here is derived from an EMBL/GenBank/DDBJ whole genome shotgun (WGS) entry which is preliminary data.</text>
</comment>
<name>A0AAJ0DBV3_9PEZI</name>
<feature type="compositionally biased region" description="Pro residues" evidence="6">
    <location>
        <begin position="383"/>
        <end position="396"/>
    </location>
</feature>
<gene>
    <name evidence="9" type="primary">NRP1</name>
    <name evidence="9" type="ORF">LTR09_007835</name>
</gene>
<dbReference type="EMBL" id="JAWDJX010000028">
    <property type="protein sequence ID" value="KAK3051085.1"/>
    <property type="molecule type" value="Genomic_DNA"/>
</dbReference>
<dbReference type="Gene3D" id="4.10.1060.10">
    <property type="entry name" value="Zinc finger, RanBP2-type"/>
    <property type="match status" value="2"/>
</dbReference>
<dbReference type="PROSITE" id="PS01358">
    <property type="entry name" value="ZF_RANBP2_1"/>
    <property type="match status" value="2"/>
</dbReference>
<keyword evidence="10" id="KW-1185">Reference proteome</keyword>
<evidence type="ECO:0000313" key="10">
    <source>
        <dbReference type="Proteomes" id="UP001271007"/>
    </source>
</evidence>
<dbReference type="SMART" id="SM00547">
    <property type="entry name" value="ZnF_RBZ"/>
    <property type="match status" value="2"/>
</dbReference>
<dbReference type="InterPro" id="IPR000504">
    <property type="entry name" value="RRM_dom"/>
</dbReference>
<feature type="domain" description="RanBP2-type" evidence="8">
    <location>
        <begin position="486"/>
        <end position="517"/>
    </location>
</feature>
<dbReference type="SMART" id="SM00360">
    <property type="entry name" value="RRM"/>
    <property type="match status" value="1"/>
</dbReference>
<protein>
    <submittedName>
        <fullName evidence="9">Asparagine-rich protein (ARP protein)</fullName>
    </submittedName>
</protein>
<reference evidence="9" key="1">
    <citation type="submission" date="2023-04" db="EMBL/GenBank/DDBJ databases">
        <title>Black Yeasts Isolated from many extreme environments.</title>
        <authorList>
            <person name="Coleine C."/>
            <person name="Stajich J.E."/>
            <person name="Selbmann L."/>
        </authorList>
    </citation>
    <scope>NUCLEOTIDE SEQUENCE</scope>
    <source>
        <strain evidence="9">CCFEE 5312</strain>
    </source>
</reference>
<dbReference type="InterPro" id="IPR034351">
    <property type="entry name" value="Nrp1_RRM"/>
</dbReference>
<feature type="region of interest" description="Disordered" evidence="6">
    <location>
        <begin position="605"/>
        <end position="707"/>
    </location>
</feature>
<dbReference type="Gene3D" id="3.30.420.10">
    <property type="entry name" value="Ribonuclease H-like superfamily/Ribonuclease H"/>
    <property type="match status" value="1"/>
</dbReference>
<keyword evidence="3" id="KW-0862">Zinc</keyword>
<sequence>MATPIQAQPYSAGGYPPQVAGPPQHHQGQYGAAPASHNFEKFCIIHIATTCDEHGVYVTKDSAEVIEIGWVVVDAKHPDLPELHRQSVLVKPINTPITPLCTSLTTLTWEHVRGAGTFREAIDAFSNYAAEHLINKGASPNDPPTFAYVTLMPWDLRVQMPREAHDKNVVLPHYLQHPVLFGLRNEYQAFQAHHPETLAFSSSTLSSICAGLEVDEVRSSGKISGGLPFHLQALAPSSPRRALEEALTLTRCVRSLYSKSRPSQTNPAGDPDVLARPLDARSDVRAFLGEHSKVLHLSGLPHDTTQSELESWFTQYGGRPIAFWTLRAPDGGKPSGSGFVVFGSHEEAAESLSMNGRALNDRAIEVSPSSSRVLDRAAAQGPPGGPPVLTPFPPSKNRPRPGDWTCPSCGFSNFQRRTVCFRCSFPAMSAQQPDPYGQQYGMAPNPYGGAGGYGQPHMMGGPQMHGGAYGGMGGGQGGRGGVVPFRAGDWKCGRDGCFYHNFAKNSHCLRCGAPRQEAAVVAEGGGGNNYHGHGHGGAAGSSYGPPGNMSMQGSMGGSSYGGMTPASGDPYGGNMGGPPGGYGGQSFGPASTYALPSGLGAPSPYMQGGYGQMGPPNTAGQQSPGGFDSRAEQAFNQGNASATGGAPGYAANGAQYGSNTGNYPGDDVSLSFLQSSMGNLGFGEQRDDRRNGQGGHGQGQGQGQGSA</sequence>
<dbReference type="InterPro" id="IPR036443">
    <property type="entry name" value="Znf_RanBP2_sf"/>
</dbReference>
<dbReference type="PROSITE" id="PS50199">
    <property type="entry name" value="ZF_RANBP2_2"/>
    <property type="match status" value="2"/>
</dbReference>
<proteinExistence type="predicted"/>
<evidence type="ECO:0000259" key="7">
    <source>
        <dbReference type="PROSITE" id="PS50102"/>
    </source>
</evidence>
<dbReference type="FunFam" id="4.10.1060.10:FF:000024">
    <property type="entry name" value="RNA-binding protein"/>
    <property type="match status" value="1"/>
</dbReference>
<keyword evidence="4" id="KW-0694">RNA-binding</keyword>
<dbReference type="Proteomes" id="UP001271007">
    <property type="component" value="Unassembled WGS sequence"/>
</dbReference>
<keyword evidence="1" id="KW-0479">Metal-binding</keyword>
<dbReference type="Gene3D" id="3.30.70.330">
    <property type="match status" value="1"/>
</dbReference>
<feature type="region of interest" description="Disordered" evidence="6">
    <location>
        <begin position="375"/>
        <end position="400"/>
    </location>
</feature>
<evidence type="ECO:0000256" key="6">
    <source>
        <dbReference type="SAM" id="MobiDB-lite"/>
    </source>
</evidence>
<feature type="domain" description="RRM" evidence="7">
    <location>
        <begin position="293"/>
        <end position="371"/>
    </location>
</feature>